<sequence length="137" mass="15658">MTQQPRTLTHRPLRNIALIPIVDSGNATVRGVLLHGKWIMSYNRLLDYLEVVKAIHVSFFDASNYALIRRIHQLLADIGVWGMQQISREFNKIANCMGKMDFNTGQNLKVFEEIPREVLAITLVVKANDSFTQSLYV</sequence>
<reference evidence="1 2" key="1">
    <citation type="journal article" date="2021" name="bioRxiv">
        <title>The Gossypium anomalum genome as a resource for cotton improvement and evolutionary analysis of hybrid incompatibility.</title>
        <authorList>
            <person name="Grover C.E."/>
            <person name="Yuan D."/>
            <person name="Arick M.A."/>
            <person name="Miller E.R."/>
            <person name="Hu G."/>
            <person name="Peterson D.G."/>
            <person name="Wendel J.F."/>
            <person name="Udall J.A."/>
        </authorList>
    </citation>
    <scope>NUCLEOTIDE SEQUENCE [LARGE SCALE GENOMIC DNA]</scope>
    <source>
        <strain evidence="1">JFW-Udall</strain>
        <tissue evidence="1">Leaf</tissue>
    </source>
</reference>
<gene>
    <name evidence="1" type="ORF">CXB51_033900</name>
</gene>
<organism evidence="1 2">
    <name type="scientific">Gossypium anomalum</name>
    <dbReference type="NCBI Taxonomy" id="47600"/>
    <lineage>
        <taxon>Eukaryota</taxon>
        <taxon>Viridiplantae</taxon>
        <taxon>Streptophyta</taxon>
        <taxon>Embryophyta</taxon>
        <taxon>Tracheophyta</taxon>
        <taxon>Spermatophyta</taxon>
        <taxon>Magnoliopsida</taxon>
        <taxon>eudicotyledons</taxon>
        <taxon>Gunneridae</taxon>
        <taxon>Pentapetalae</taxon>
        <taxon>rosids</taxon>
        <taxon>malvids</taxon>
        <taxon>Malvales</taxon>
        <taxon>Malvaceae</taxon>
        <taxon>Malvoideae</taxon>
        <taxon>Gossypium</taxon>
    </lineage>
</organism>
<evidence type="ECO:0000313" key="1">
    <source>
        <dbReference type="EMBL" id="KAG8473991.1"/>
    </source>
</evidence>
<evidence type="ECO:0000313" key="2">
    <source>
        <dbReference type="Proteomes" id="UP000701853"/>
    </source>
</evidence>
<accession>A0A8J6CK99</accession>
<dbReference type="EMBL" id="JAHUZN010000012">
    <property type="protein sequence ID" value="KAG8473991.1"/>
    <property type="molecule type" value="Genomic_DNA"/>
</dbReference>
<proteinExistence type="predicted"/>
<protein>
    <recommendedName>
        <fullName evidence="3">RNase H type-1 domain-containing protein</fullName>
    </recommendedName>
</protein>
<dbReference type="OrthoDB" id="1000885at2759"/>
<keyword evidence="2" id="KW-1185">Reference proteome</keyword>
<dbReference type="Proteomes" id="UP000701853">
    <property type="component" value="Chromosome 12"/>
</dbReference>
<name>A0A8J6CK99_9ROSI</name>
<comment type="caution">
    <text evidence="1">The sequence shown here is derived from an EMBL/GenBank/DDBJ whole genome shotgun (WGS) entry which is preliminary data.</text>
</comment>
<dbReference type="AlphaFoldDB" id="A0A8J6CK99"/>
<evidence type="ECO:0008006" key="3">
    <source>
        <dbReference type="Google" id="ProtNLM"/>
    </source>
</evidence>